<evidence type="ECO:0000313" key="1">
    <source>
        <dbReference type="EMBL" id="KMO44981.1"/>
    </source>
</evidence>
<name>A0A0J6W0A0_9HYPH</name>
<keyword evidence="2" id="KW-1185">Reference proteome</keyword>
<dbReference type="AlphaFoldDB" id="A0A0J6W0A0"/>
<accession>A0A0J6W0A0</accession>
<proteinExistence type="predicted"/>
<gene>
    <name evidence="1" type="ORF">VQ03_00145</name>
</gene>
<comment type="caution">
    <text evidence="1">The sequence shown here is derived from an EMBL/GenBank/DDBJ whole genome shotgun (WGS) entry which is preliminary data.</text>
</comment>
<sequence length="159" mass="16581">MKGRTLVLALGAGLLLVSAMLVGSPLLAIHLSRRPLVPATPPLLQDVRAGSGWASMGCSRPTSPSFASMSEAVSPDLTSRLAALFPPGSDADALQTALVAQGFGDMATCKDDPSVYHAAFRQTGGGFAGPYPIEAVVAWRRTEDGHVEWTKGFVSYLAP</sequence>
<dbReference type="PATRIC" id="fig|1187852.3.peg.2694"/>
<protein>
    <submittedName>
        <fullName evidence="1">Uncharacterized protein</fullName>
    </submittedName>
</protein>
<evidence type="ECO:0000313" key="2">
    <source>
        <dbReference type="Proteomes" id="UP000036449"/>
    </source>
</evidence>
<organism evidence="1 2">
    <name type="scientific">Methylobacterium tarhaniae</name>
    <dbReference type="NCBI Taxonomy" id="1187852"/>
    <lineage>
        <taxon>Bacteria</taxon>
        <taxon>Pseudomonadati</taxon>
        <taxon>Pseudomonadota</taxon>
        <taxon>Alphaproteobacteria</taxon>
        <taxon>Hyphomicrobiales</taxon>
        <taxon>Methylobacteriaceae</taxon>
        <taxon>Methylobacterium</taxon>
    </lineage>
</organism>
<dbReference type="EMBL" id="LABZ01000002">
    <property type="protein sequence ID" value="KMO44981.1"/>
    <property type="molecule type" value="Genomic_DNA"/>
</dbReference>
<dbReference type="Proteomes" id="UP000036449">
    <property type="component" value="Unassembled WGS sequence"/>
</dbReference>
<reference evidence="1 2" key="1">
    <citation type="submission" date="2015-03" db="EMBL/GenBank/DDBJ databases">
        <title>Genome sequencing of Methylobacterium tarhaniae DSM 25844.</title>
        <authorList>
            <person name="Chaudhry V."/>
            <person name="Patil P.B."/>
        </authorList>
    </citation>
    <scope>NUCLEOTIDE SEQUENCE [LARGE SCALE GENOMIC DNA]</scope>
    <source>
        <strain evidence="1 2">DSM 25844</strain>
    </source>
</reference>